<feature type="compositionally biased region" description="Basic and acidic residues" evidence="1">
    <location>
        <begin position="88"/>
        <end position="112"/>
    </location>
</feature>
<dbReference type="InterPro" id="IPR009730">
    <property type="entry name" value="MFAP1_C"/>
</dbReference>
<dbReference type="AlphaFoldDB" id="A0A9P0QPX1"/>
<feature type="compositionally biased region" description="Polar residues" evidence="1">
    <location>
        <begin position="127"/>
        <end position="138"/>
    </location>
</feature>
<comment type="caution">
    <text evidence="3">The sequence shown here is derived from an EMBL/GenBank/DDBJ whole genome shotgun (WGS) entry which is preliminary data.</text>
</comment>
<proteinExistence type="predicted"/>
<evidence type="ECO:0000256" key="1">
    <source>
        <dbReference type="SAM" id="MobiDB-lite"/>
    </source>
</evidence>
<reference evidence="3" key="1">
    <citation type="submission" date="2022-03" db="EMBL/GenBank/DDBJ databases">
        <authorList>
            <person name="Legras J.-L."/>
            <person name="Devillers H."/>
            <person name="Grondin C."/>
        </authorList>
    </citation>
    <scope>NUCLEOTIDE SEQUENCE</scope>
    <source>
        <strain evidence="3">CLIB 1423</strain>
    </source>
</reference>
<feature type="region of interest" description="Disordered" evidence="1">
    <location>
        <begin position="88"/>
        <end position="138"/>
    </location>
</feature>
<feature type="region of interest" description="Disordered" evidence="1">
    <location>
        <begin position="1"/>
        <end position="47"/>
    </location>
</feature>
<protein>
    <recommendedName>
        <fullName evidence="2">Micro-fibrillar-associated protein 1 C-terminal domain-containing protein</fullName>
    </recommendedName>
</protein>
<gene>
    <name evidence="3" type="ORF">CLIB1423_06S06414</name>
</gene>
<evidence type="ECO:0000313" key="3">
    <source>
        <dbReference type="EMBL" id="CAH2352437.1"/>
    </source>
</evidence>
<accession>A0A9P0QPX1</accession>
<sequence length="170" mass="19326">MSSDSESSSSSGSDSDSPAPLIQKPIFISSRKKGKQNHAATESKSHDIAIQKLDHQLQMRASEVEIDFDGTIDTDNLDVEGEFRDWQARERERKKSERAALEKMEQEKNDKIRRTHLPGSEVKTENSETSIQSKLGVFHSNTEGMEKFLKREYADVEDSGDHSRPTRFKK</sequence>
<name>A0A9P0QPX1_9ASCO</name>
<dbReference type="OrthoDB" id="4093741at2759"/>
<evidence type="ECO:0000259" key="2">
    <source>
        <dbReference type="Pfam" id="PF06991"/>
    </source>
</evidence>
<dbReference type="Proteomes" id="UP000837801">
    <property type="component" value="Unassembled WGS sequence"/>
</dbReference>
<keyword evidence="4" id="KW-1185">Reference proteome</keyword>
<organism evidence="3 4">
    <name type="scientific">[Candida] railenensis</name>
    <dbReference type="NCBI Taxonomy" id="45579"/>
    <lineage>
        <taxon>Eukaryota</taxon>
        <taxon>Fungi</taxon>
        <taxon>Dikarya</taxon>
        <taxon>Ascomycota</taxon>
        <taxon>Saccharomycotina</taxon>
        <taxon>Pichiomycetes</taxon>
        <taxon>Debaryomycetaceae</taxon>
        <taxon>Kurtzmaniella</taxon>
    </lineage>
</organism>
<evidence type="ECO:0000313" key="4">
    <source>
        <dbReference type="Proteomes" id="UP000837801"/>
    </source>
</evidence>
<dbReference type="Pfam" id="PF06991">
    <property type="entry name" value="MFAP1"/>
    <property type="match status" value="1"/>
</dbReference>
<feature type="domain" description="Micro-fibrillar-associated protein 1 C-terminal" evidence="2">
    <location>
        <begin position="31"/>
        <end position="151"/>
    </location>
</feature>
<feature type="compositionally biased region" description="Low complexity" evidence="1">
    <location>
        <begin position="1"/>
        <end position="17"/>
    </location>
</feature>
<dbReference type="EMBL" id="CAKXYY010000006">
    <property type="protein sequence ID" value="CAH2352437.1"/>
    <property type="molecule type" value="Genomic_DNA"/>
</dbReference>